<evidence type="ECO:0000256" key="4">
    <source>
        <dbReference type="ARBA" id="ARBA00022785"/>
    </source>
</evidence>
<reference evidence="6 7" key="1">
    <citation type="submission" date="2018-05" db="EMBL/GenBank/DDBJ databases">
        <title>A metagenomic window into the 2 km-deep terrestrial subsurface aquifer revealed taxonomically and functionally diverse microbial community comprising novel uncultured bacterial lineages.</title>
        <authorList>
            <person name="Kadnikov V.V."/>
            <person name="Mardanov A.V."/>
            <person name="Beletsky A.V."/>
            <person name="Banks D."/>
            <person name="Pimenov N.V."/>
            <person name="Frank Y.A."/>
            <person name="Karnachuk O.V."/>
            <person name="Ravin N.V."/>
        </authorList>
    </citation>
    <scope>NUCLEOTIDE SEQUENCE [LARGE SCALE GENOMIC DNA]</scope>
    <source>
        <strain evidence="6">BY5</strain>
    </source>
</reference>
<comment type="catalytic activity">
    <reaction evidence="5">
        <text>7-aminomethyl-7-carbaguanosine(34) in tRNA + S-adenosyl-L-methionine = epoxyqueuosine(34) in tRNA + adenine + L-methionine + 2 H(+)</text>
        <dbReference type="Rhea" id="RHEA:32155"/>
        <dbReference type="Rhea" id="RHEA-COMP:10342"/>
        <dbReference type="Rhea" id="RHEA-COMP:18582"/>
        <dbReference type="ChEBI" id="CHEBI:15378"/>
        <dbReference type="ChEBI" id="CHEBI:16708"/>
        <dbReference type="ChEBI" id="CHEBI:57844"/>
        <dbReference type="ChEBI" id="CHEBI:59789"/>
        <dbReference type="ChEBI" id="CHEBI:82833"/>
        <dbReference type="ChEBI" id="CHEBI:194443"/>
        <dbReference type="EC" id="2.4.99.17"/>
    </reaction>
</comment>
<dbReference type="InterPro" id="IPR003699">
    <property type="entry name" value="QueA"/>
</dbReference>
<gene>
    <name evidence="5" type="primary">queA</name>
    <name evidence="6" type="ORF">OZSIB_3858</name>
</gene>
<dbReference type="HAMAP" id="MF_00113">
    <property type="entry name" value="QueA"/>
    <property type="match status" value="1"/>
</dbReference>
<evidence type="ECO:0000256" key="5">
    <source>
        <dbReference type="HAMAP-Rule" id="MF_00113"/>
    </source>
</evidence>
<dbReference type="InterPro" id="IPR036100">
    <property type="entry name" value="QueA_sf"/>
</dbReference>
<comment type="subcellular location">
    <subcellularLocation>
        <location evidence="5">Cytoplasm</location>
    </subcellularLocation>
</comment>
<dbReference type="Gene3D" id="2.40.10.240">
    <property type="entry name" value="QueA-like"/>
    <property type="match status" value="1"/>
</dbReference>
<evidence type="ECO:0000256" key="3">
    <source>
        <dbReference type="ARBA" id="ARBA00022691"/>
    </source>
</evidence>
<dbReference type="NCBIfam" id="TIGR00113">
    <property type="entry name" value="queA"/>
    <property type="match status" value="1"/>
</dbReference>
<comment type="pathway">
    <text evidence="5">tRNA modification; tRNA-queuosine biosynthesis.</text>
</comment>
<keyword evidence="6" id="KW-0413">Isomerase</keyword>
<dbReference type="GO" id="GO:0005737">
    <property type="term" value="C:cytoplasm"/>
    <property type="evidence" value="ECO:0007669"/>
    <property type="project" value="UniProtKB-SubCell"/>
</dbReference>
<name>A0A367ZQH3_9BACT</name>
<evidence type="ECO:0000256" key="1">
    <source>
        <dbReference type="ARBA" id="ARBA00022490"/>
    </source>
</evidence>
<dbReference type="GO" id="GO:0051075">
    <property type="term" value="F:S-adenosylmethionine:tRNA ribosyltransferase-isomerase activity"/>
    <property type="evidence" value="ECO:0007669"/>
    <property type="project" value="UniProtKB-EC"/>
</dbReference>
<proteinExistence type="inferred from homology"/>
<dbReference type="EMBL" id="QOQW01000009">
    <property type="protein sequence ID" value="RCK79989.1"/>
    <property type="molecule type" value="Genomic_DNA"/>
</dbReference>
<evidence type="ECO:0000313" key="7">
    <source>
        <dbReference type="Proteomes" id="UP000252355"/>
    </source>
</evidence>
<keyword evidence="1 5" id="KW-0963">Cytoplasm</keyword>
<dbReference type="PANTHER" id="PTHR30307:SF0">
    <property type="entry name" value="S-ADENOSYLMETHIONINE:TRNA RIBOSYLTRANSFERASE-ISOMERASE"/>
    <property type="match status" value="1"/>
</dbReference>
<dbReference type="InterPro" id="IPR042118">
    <property type="entry name" value="QueA_dom1"/>
</dbReference>
<dbReference type="NCBIfam" id="NF001140">
    <property type="entry name" value="PRK00147.1"/>
    <property type="match status" value="1"/>
</dbReference>
<accession>A0A367ZQH3</accession>
<evidence type="ECO:0000313" key="6">
    <source>
        <dbReference type="EMBL" id="RCK79989.1"/>
    </source>
</evidence>
<comment type="similarity">
    <text evidence="5">Belongs to the QueA family.</text>
</comment>
<comment type="caution">
    <text evidence="6">The sequence shown here is derived from an EMBL/GenBank/DDBJ whole genome shotgun (WGS) entry which is preliminary data.</text>
</comment>
<comment type="subunit">
    <text evidence="5">Monomer.</text>
</comment>
<dbReference type="UniPathway" id="UPA00392"/>
<dbReference type="Gene3D" id="3.40.1780.10">
    <property type="entry name" value="QueA-like"/>
    <property type="match status" value="1"/>
</dbReference>
<dbReference type="PANTHER" id="PTHR30307">
    <property type="entry name" value="S-ADENOSYLMETHIONINE:TRNA RIBOSYLTRANSFERASE-ISOMERASE"/>
    <property type="match status" value="1"/>
</dbReference>
<dbReference type="SUPFAM" id="SSF111337">
    <property type="entry name" value="QueA-like"/>
    <property type="match status" value="1"/>
</dbReference>
<dbReference type="GO" id="GO:0008616">
    <property type="term" value="P:tRNA queuosine(34) biosynthetic process"/>
    <property type="evidence" value="ECO:0007669"/>
    <property type="project" value="UniProtKB-UniRule"/>
</dbReference>
<sequence>MKTALFDFDLPPDLIAQVPAPERPASRLLVLDRATGTVSHRRFADLAELIPPGDLLVVNRSRVIPARLFTVPEPGQAAAEIVFVEDLGAGRCLAMVRPGRRFRSGRVHALPGGGRVRVEAVRDDGLRVLQIEGETDSVAVFRRYGEMPLPPYITSRESDPDRYQTVFAREEGSVAAPTAGLHFDAALLDRLRNRGVHIGEILLHVGLGTFKPIETDEIEDHHMHAERYCVEPGLADTFARVRAAGGKIWACGTTSVRTLESAIQSDGTLATGWRETSCFLRPGHVFRAVDHLITNFHLPRSTLLVLVAAFAGLDQILAAYREAVAARYRFFSFGDAMVIL</sequence>
<organism evidence="6 7">
    <name type="scientific">Candidatus Ozemobacter sibiricus</name>
    <dbReference type="NCBI Taxonomy" id="2268124"/>
    <lineage>
        <taxon>Bacteria</taxon>
        <taxon>Candidatus Ozemobacteria</taxon>
        <taxon>Candidatus Ozemobacterales</taxon>
        <taxon>Candidatus Ozemobacteraceae</taxon>
        <taxon>Candidatus Ozemobacter</taxon>
    </lineage>
</organism>
<keyword evidence="2 5" id="KW-0808">Transferase</keyword>
<comment type="function">
    <text evidence="5">Transfers and isomerizes the ribose moiety from AdoMet to the 7-aminomethyl group of 7-deazaguanine (preQ1-tRNA) to give epoxyqueuosine (oQ-tRNA).</text>
</comment>
<dbReference type="EC" id="2.4.99.17" evidence="5"/>
<dbReference type="AlphaFoldDB" id="A0A367ZQH3"/>
<dbReference type="Pfam" id="PF02547">
    <property type="entry name" value="Queuosine_synth"/>
    <property type="match status" value="1"/>
</dbReference>
<keyword evidence="4 5" id="KW-0671">Queuosine biosynthesis</keyword>
<protein>
    <recommendedName>
        <fullName evidence="5">S-adenosylmethionine:tRNA ribosyltransferase-isomerase</fullName>
        <ecNumber evidence="5">2.4.99.17</ecNumber>
    </recommendedName>
    <alternativeName>
        <fullName evidence="5">Queuosine biosynthesis protein QueA</fullName>
    </alternativeName>
</protein>
<keyword evidence="3 5" id="KW-0949">S-adenosyl-L-methionine</keyword>
<dbReference type="Proteomes" id="UP000252355">
    <property type="component" value="Unassembled WGS sequence"/>
</dbReference>
<dbReference type="InterPro" id="IPR042119">
    <property type="entry name" value="QueA_dom2"/>
</dbReference>
<evidence type="ECO:0000256" key="2">
    <source>
        <dbReference type="ARBA" id="ARBA00022679"/>
    </source>
</evidence>